<keyword evidence="3" id="KW-0472">Membrane</keyword>
<organism evidence="4 5">
    <name type="scientific">Amnibacterium endophyticum</name>
    <dbReference type="NCBI Taxonomy" id="2109337"/>
    <lineage>
        <taxon>Bacteria</taxon>
        <taxon>Bacillati</taxon>
        <taxon>Actinomycetota</taxon>
        <taxon>Actinomycetes</taxon>
        <taxon>Micrococcales</taxon>
        <taxon>Microbacteriaceae</taxon>
        <taxon>Amnibacterium</taxon>
    </lineage>
</organism>
<dbReference type="CDD" id="cd06533">
    <property type="entry name" value="Glyco_transf_WecG_TagA"/>
    <property type="match status" value="1"/>
</dbReference>
<dbReference type="PANTHER" id="PTHR34136">
    <property type="match status" value="1"/>
</dbReference>
<evidence type="ECO:0000313" key="5">
    <source>
        <dbReference type="Proteomes" id="UP001597347"/>
    </source>
</evidence>
<evidence type="ECO:0000256" key="3">
    <source>
        <dbReference type="SAM" id="Phobius"/>
    </source>
</evidence>
<proteinExistence type="predicted"/>
<reference evidence="5" key="1">
    <citation type="journal article" date="2019" name="Int. J. Syst. Evol. Microbiol.">
        <title>The Global Catalogue of Microorganisms (GCM) 10K type strain sequencing project: providing services to taxonomists for standard genome sequencing and annotation.</title>
        <authorList>
            <consortium name="The Broad Institute Genomics Platform"/>
            <consortium name="The Broad Institute Genome Sequencing Center for Infectious Disease"/>
            <person name="Wu L."/>
            <person name="Ma J."/>
        </authorList>
    </citation>
    <scope>NUCLEOTIDE SEQUENCE [LARGE SCALE GENOMIC DNA]</scope>
    <source>
        <strain evidence="5">CGMCC 1.12471</strain>
    </source>
</reference>
<dbReference type="Pfam" id="PF03808">
    <property type="entry name" value="Glyco_tran_WecG"/>
    <property type="match status" value="1"/>
</dbReference>
<gene>
    <name evidence="4" type="ORF">ACFSBI_01200</name>
</gene>
<protein>
    <submittedName>
        <fullName evidence="4">WecB/TagA/CpsF family glycosyltransferase</fullName>
    </submittedName>
</protein>
<comment type="caution">
    <text evidence="4">The sequence shown here is derived from an EMBL/GenBank/DDBJ whole genome shotgun (WGS) entry which is preliminary data.</text>
</comment>
<keyword evidence="1" id="KW-0328">Glycosyltransferase</keyword>
<dbReference type="PANTHER" id="PTHR34136:SF1">
    <property type="entry name" value="UDP-N-ACETYL-D-MANNOSAMINURONIC ACID TRANSFERASE"/>
    <property type="match status" value="1"/>
</dbReference>
<accession>A0ABW4L9F4</accession>
<dbReference type="RefSeq" id="WP_377931360.1">
    <property type="nucleotide sequence ID" value="NZ_JBHUEA010000001.1"/>
</dbReference>
<evidence type="ECO:0000256" key="1">
    <source>
        <dbReference type="ARBA" id="ARBA00022676"/>
    </source>
</evidence>
<sequence length="333" mass="35490">MLDGSVPPGAYAIGRIFCEPLTYREAEARIDGFVDSDRPHLVLTPNMAQVEQADRSPHLAEAFRSASMATPDGWPLVAALRLLGARSARTRVTGSDLTPLLCAPDRRVAIVGGRDDSARLAADELVRRNPRLRVVLVEPVPPAELADPRAREALVARIADAGADLIFVGLGVPKQERLALEVLDALDRGVVLCVGATIEFIAGTVPRSPLWMQRLGVEWLHRTLRDPRSMAKRYVTSLPTFVWHVAGALRAGAAARRRTGAGSTGAGDSAQVLRNGWWLVLAGAAGGFGVALMMTLAAASLRAEDWIDLALGMVVGALAGLGLAVLRSRYVHG</sequence>
<dbReference type="EMBL" id="JBHUEA010000001">
    <property type="protein sequence ID" value="MFD1720153.1"/>
    <property type="molecule type" value="Genomic_DNA"/>
</dbReference>
<keyword evidence="5" id="KW-1185">Reference proteome</keyword>
<name>A0ABW4L9F4_9MICO</name>
<keyword evidence="3" id="KW-1133">Transmembrane helix</keyword>
<dbReference type="InterPro" id="IPR004629">
    <property type="entry name" value="WecG_TagA_CpsF"/>
</dbReference>
<evidence type="ECO:0000313" key="4">
    <source>
        <dbReference type="EMBL" id="MFD1720153.1"/>
    </source>
</evidence>
<feature type="transmembrane region" description="Helical" evidence="3">
    <location>
        <begin position="277"/>
        <end position="299"/>
    </location>
</feature>
<keyword evidence="2" id="KW-0808">Transferase</keyword>
<feature type="transmembrane region" description="Helical" evidence="3">
    <location>
        <begin position="306"/>
        <end position="326"/>
    </location>
</feature>
<keyword evidence="3" id="KW-0812">Transmembrane</keyword>
<dbReference type="NCBIfam" id="TIGR00696">
    <property type="entry name" value="wecG_tagA_cpsF"/>
    <property type="match status" value="1"/>
</dbReference>
<dbReference type="Proteomes" id="UP001597347">
    <property type="component" value="Unassembled WGS sequence"/>
</dbReference>
<evidence type="ECO:0000256" key="2">
    <source>
        <dbReference type="ARBA" id="ARBA00022679"/>
    </source>
</evidence>